<dbReference type="AlphaFoldDB" id="A0A6A6X6M9"/>
<sequence>MAPPNRTPSLRPEPSFETDPHCRTPSVLTATTDTLPGHRIAKVIGTVHGITTCARKDTKSFLKAVGSANEAKSLTHMLYNARDQAIERMVRDCISRGGNAIVGMGFGESEILGFAQVSVYGTAVFVEREKKQEDPFK</sequence>
<dbReference type="EMBL" id="MU002000">
    <property type="protein sequence ID" value="KAF2791814.1"/>
    <property type="molecule type" value="Genomic_DNA"/>
</dbReference>
<accession>A0A6A6X6M9</accession>
<evidence type="ECO:0000313" key="3">
    <source>
        <dbReference type="EMBL" id="KAF2791814.1"/>
    </source>
</evidence>
<feature type="region of interest" description="Disordered" evidence="2">
    <location>
        <begin position="1"/>
        <end position="25"/>
    </location>
</feature>
<evidence type="ECO:0000256" key="2">
    <source>
        <dbReference type="SAM" id="MobiDB-lite"/>
    </source>
</evidence>
<organism evidence="3 4">
    <name type="scientific">Melanomma pulvis-pyrius CBS 109.77</name>
    <dbReference type="NCBI Taxonomy" id="1314802"/>
    <lineage>
        <taxon>Eukaryota</taxon>
        <taxon>Fungi</taxon>
        <taxon>Dikarya</taxon>
        <taxon>Ascomycota</taxon>
        <taxon>Pezizomycotina</taxon>
        <taxon>Dothideomycetes</taxon>
        <taxon>Pleosporomycetidae</taxon>
        <taxon>Pleosporales</taxon>
        <taxon>Melanommataceae</taxon>
        <taxon>Melanomma</taxon>
    </lineage>
</organism>
<gene>
    <name evidence="3" type="ORF">K505DRAFT_326583</name>
</gene>
<name>A0A6A6X6M9_9PLEO</name>
<dbReference type="SUPFAM" id="SSF117782">
    <property type="entry name" value="YbjQ-like"/>
    <property type="match status" value="1"/>
</dbReference>
<dbReference type="OrthoDB" id="68104at2759"/>
<dbReference type="Pfam" id="PF01906">
    <property type="entry name" value="YbjQ_1"/>
    <property type="match status" value="1"/>
</dbReference>
<comment type="similarity">
    <text evidence="1">Belongs to the UPF0145 family.</text>
</comment>
<protein>
    <submittedName>
        <fullName evidence="3">DUF74-domain-containing protein</fullName>
    </submittedName>
</protein>
<keyword evidence="4" id="KW-1185">Reference proteome</keyword>
<dbReference type="Proteomes" id="UP000799757">
    <property type="component" value="Unassembled WGS sequence"/>
</dbReference>
<reference evidence="3" key="1">
    <citation type="journal article" date="2020" name="Stud. Mycol.">
        <title>101 Dothideomycetes genomes: a test case for predicting lifestyles and emergence of pathogens.</title>
        <authorList>
            <person name="Haridas S."/>
            <person name="Albert R."/>
            <person name="Binder M."/>
            <person name="Bloem J."/>
            <person name="Labutti K."/>
            <person name="Salamov A."/>
            <person name="Andreopoulos B."/>
            <person name="Baker S."/>
            <person name="Barry K."/>
            <person name="Bills G."/>
            <person name="Bluhm B."/>
            <person name="Cannon C."/>
            <person name="Castanera R."/>
            <person name="Culley D."/>
            <person name="Daum C."/>
            <person name="Ezra D."/>
            <person name="Gonzalez J."/>
            <person name="Henrissat B."/>
            <person name="Kuo A."/>
            <person name="Liang C."/>
            <person name="Lipzen A."/>
            <person name="Lutzoni F."/>
            <person name="Magnuson J."/>
            <person name="Mondo S."/>
            <person name="Nolan M."/>
            <person name="Ohm R."/>
            <person name="Pangilinan J."/>
            <person name="Park H.-J."/>
            <person name="Ramirez L."/>
            <person name="Alfaro M."/>
            <person name="Sun H."/>
            <person name="Tritt A."/>
            <person name="Yoshinaga Y."/>
            <person name="Zwiers L.-H."/>
            <person name="Turgeon B."/>
            <person name="Goodwin S."/>
            <person name="Spatafora J."/>
            <person name="Crous P."/>
            <person name="Grigoriev I."/>
        </authorList>
    </citation>
    <scope>NUCLEOTIDE SEQUENCE</scope>
    <source>
        <strain evidence="3">CBS 109.77</strain>
    </source>
</reference>
<evidence type="ECO:0000313" key="4">
    <source>
        <dbReference type="Proteomes" id="UP000799757"/>
    </source>
</evidence>
<proteinExistence type="inferred from homology"/>
<evidence type="ECO:0000256" key="1">
    <source>
        <dbReference type="ARBA" id="ARBA00010751"/>
    </source>
</evidence>
<dbReference type="PANTHER" id="PTHR34068:SF2">
    <property type="entry name" value="UPF0145 PROTEIN SCO3412"/>
    <property type="match status" value="1"/>
</dbReference>
<dbReference type="InterPro" id="IPR002765">
    <property type="entry name" value="UPF0145_YbjQ-like"/>
</dbReference>
<dbReference type="Gene3D" id="3.30.110.70">
    <property type="entry name" value="Hypothetical protein apc22750. Chain B"/>
    <property type="match status" value="1"/>
</dbReference>
<dbReference type="InterPro" id="IPR035439">
    <property type="entry name" value="UPF0145_dom_sf"/>
</dbReference>
<dbReference type="PANTHER" id="PTHR34068">
    <property type="entry name" value="UPF0145 PROTEIN YBJQ"/>
    <property type="match status" value="1"/>
</dbReference>